<protein>
    <submittedName>
        <fullName evidence="1">Uncharacterized protein</fullName>
    </submittedName>
</protein>
<proteinExistence type="predicted"/>
<evidence type="ECO:0000313" key="2">
    <source>
        <dbReference type="Proteomes" id="UP001300502"/>
    </source>
</evidence>
<dbReference type="EMBL" id="JANCYU010000037">
    <property type="protein sequence ID" value="KAK4526192.1"/>
    <property type="molecule type" value="Genomic_DNA"/>
</dbReference>
<comment type="caution">
    <text evidence="1">The sequence shown here is derived from an EMBL/GenBank/DDBJ whole genome shotgun (WGS) entry which is preliminary data.</text>
</comment>
<reference evidence="1 2" key="1">
    <citation type="submission" date="2022-07" db="EMBL/GenBank/DDBJ databases">
        <title>Genome-wide signatures of adaptation to extreme environments.</title>
        <authorList>
            <person name="Cho C.H."/>
            <person name="Yoon H.S."/>
        </authorList>
    </citation>
    <scope>NUCLEOTIDE SEQUENCE [LARGE SCALE GENOMIC DNA]</scope>
    <source>
        <strain evidence="1 2">108.79 E11</strain>
    </source>
</reference>
<dbReference type="Proteomes" id="UP001300502">
    <property type="component" value="Unassembled WGS sequence"/>
</dbReference>
<accession>A0AAV9IFL3</accession>
<gene>
    <name evidence="1" type="ORF">GAYE_SCF20G4106</name>
</gene>
<dbReference type="AlphaFoldDB" id="A0AAV9IFL3"/>
<organism evidence="1 2">
    <name type="scientific">Galdieria yellowstonensis</name>
    <dbReference type="NCBI Taxonomy" id="3028027"/>
    <lineage>
        <taxon>Eukaryota</taxon>
        <taxon>Rhodophyta</taxon>
        <taxon>Bangiophyceae</taxon>
        <taxon>Galdieriales</taxon>
        <taxon>Galdieriaceae</taxon>
        <taxon>Galdieria</taxon>
    </lineage>
</organism>
<name>A0AAV9IFL3_9RHOD</name>
<sequence>MLVVAASRFWGTCKEEYTCLESFLSDLLPCVDVVIVLIRTDLDKTDSLSLLGKKYASLLGHKLVLLSTTSQYYTLCQGLNYLLKTAIKWIEENHGNEQLPLILFVSVEIRPSRVIKYLVNVMDEDTLCAGCAIPQEHMTIQSIRGLEWLEQSICADEHVQPICSVWLSAMACPWNTCCVWNINYLQRTGFLMVAETMTPPGMEEVAVIVTQQKLFGIARRQVKLVYLPSPLAPRRHMQGYSCDRLRCHEKKMERKQRRTEQIVELLGNFKAATCLYSALSASIR</sequence>
<evidence type="ECO:0000313" key="1">
    <source>
        <dbReference type="EMBL" id="KAK4526192.1"/>
    </source>
</evidence>
<keyword evidence="2" id="KW-1185">Reference proteome</keyword>